<feature type="region of interest" description="Disordered" evidence="1">
    <location>
        <begin position="1"/>
        <end position="93"/>
    </location>
</feature>
<evidence type="ECO:0000256" key="1">
    <source>
        <dbReference type="SAM" id="MobiDB-lite"/>
    </source>
</evidence>
<accession>A0A834CAG1</accession>
<organism evidence="2 3">
    <name type="scientific">Oryzias melastigma</name>
    <name type="common">Marine medaka</name>
    <dbReference type="NCBI Taxonomy" id="30732"/>
    <lineage>
        <taxon>Eukaryota</taxon>
        <taxon>Metazoa</taxon>
        <taxon>Chordata</taxon>
        <taxon>Craniata</taxon>
        <taxon>Vertebrata</taxon>
        <taxon>Euteleostomi</taxon>
        <taxon>Actinopterygii</taxon>
        <taxon>Neopterygii</taxon>
        <taxon>Teleostei</taxon>
        <taxon>Neoteleostei</taxon>
        <taxon>Acanthomorphata</taxon>
        <taxon>Ovalentaria</taxon>
        <taxon>Atherinomorphae</taxon>
        <taxon>Beloniformes</taxon>
        <taxon>Adrianichthyidae</taxon>
        <taxon>Oryziinae</taxon>
        <taxon>Oryzias</taxon>
    </lineage>
</organism>
<evidence type="ECO:0000313" key="2">
    <source>
        <dbReference type="EMBL" id="KAF6724134.1"/>
    </source>
</evidence>
<name>A0A834CAG1_ORYME</name>
<sequence>MRRTCSPDPTRSGRLSPTTSSAAPPPPRGHDPQHETRSHSKTFCLKGHFSRIRPAMPPPAGGSDPPTSSVRYTQSQNKKPGHKPAEPPRTGGIAAVLAGSIPNFYTSKCP</sequence>
<dbReference type="AlphaFoldDB" id="A0A834CAG1"/>
<feature type="compositionally biased region" description="Polar residues" evidence="1">
    <location>
        <begin position="65"/>
        <end position="78"/>
    </location>
</feature>
<comment type="caution">
    <text evidence="2">The sequence shown here is derived from an EMBL/GenBank/DDBJ whole genome shotgun (WGS) entry which is preliminary data.</text>
</comment>
<protein>
    <submittedName>
        <fullName evidence="2">Uncharacterized protein</fullName>
    </submittedName>
</protein>
<proteinExistence type="predicted"/>
<dbReference type="EMBL" id="WKFB01000404">
    <property type="protein sequence ID" value="KAF6724134.1"/>
    <property type="molecule type" value="Genomic_DNA"/>
</dbReference>
<evidence type="ECO:0000313" key="3">
    <source>
        <dbReference type="Proteomes" id="UP000646548"/>
    </source>
</evidence>
<dbReference type="Proteomes" id="UP000646548">
    <property type="component" value="Unassembled WGS sequence"/>
</dbReference>
<feature type="compositionally biased region" description="Basic and acidic residues" evidence="1">
    <location>
        <begin position="28"/>
        <end position="38"/>
    </location>
</feature>
<gene>
    <name evidence="2" type="ORF">FQA47_003578</name>
</gene>
<reference evidence="2" key="1">
    <citation type="journal article" name="BMC Genomics">
        <title>Long-read sequencing and de novo genome assembly of marine medaka (Oryzias melastigma).</title>
        <authorList>
            <person name="Liang P."/>
            <person name="Saqib H.S.A."/>
            <person name="Ni X."/>
            <person name="Shen Y."/>
        </authorList>
    </citation>
    <scope>NUCLEOTIDE SEQUENCE</scope>
    <source>
        <strain evidence="2">Bigg-433</strain>
    </source>
</reference>